<comment type="subcellular location">
    <subcellularLocation>
        <location evidence="1">Endomembrane system</location>
    </subcellularLocation>
</comment>
<dbReference type="InterPro" id="IPR050840">
    <property type="entry name" value="Adaptor_Complx_Large_Subunit"/>
</dbReference>
<dbReference type="Proteomes" id="UP001445335">
    <property type="component" value="Unassembled WGS sequence"/>
</dbReference>
<evidence type="ECO:0000256" key="1">
    <source>
        <dbReference type="ARBA" id="ARBA00004308"/>
    </source>
</evidence>
<dbReference type="AlphaFoldDB" id="A0AAW1RUB5"/>
<keyword evidence="3" id="KW-0653">Protein transport</keyword>
<name>A0AAW1RUB5_9CHLO</name>
<feature type="region of interest" description="Disordered" evidence="5">
    <location>
        <begin position="894"/>
        <end position="958"/>
    </location>
</feature>
<keyword evidence="4" id="KW-0472">Membrane</keyword>
<dbReference type="InterPro" id="IPR015943">
    <property type="entry name" value="WD40/YVTN_repeat-like_dom_sf"/>
</dbReference>
<dbReference type="InterPro" id="IPR011989">
    <property type="entry name" value="ARM-like"/>
</dbReference>
<dbReference type="Pfam" id="PF01602">
    <property type="entry name" value="Adaptin_N"/>
    <property type="match status" value="1"/>
</dbReference>
<dbReference type="InterPro" id="IPR001680">
    <property type="entry name" value="WD40_rpt"/>
</dbReference>
<dbReference type="SMART" id="SM00320">
    <property type="entry name" value="WD40"/>
    <property type="match status" value="2"/>
</dbReference>
<feature type="domain" description="Clathrin/coatomer adaptor adaptin-like N-terminal" evidence="6">
    <location>
        <begin position="284"/>
        <end position="815"/>
    </location>
</feature>
<dbReference type="GO" id="GO:0012505">
    <property type="term" value="C:endomembrane system"/>
    <property type="evidence" value="ECO:0007669"/>
    <property type="project" value="UniProtKB-SubCell"/>
</dbReference>
<reference evidence="7 8" key="1">
    <citation type="journal article" date="2024" name="Nat. Commun.">
        <title>Phylogenomics reveals the evolutionary origins of lichenization in chlorophyte algae.</title>
        <authorList>
            <person name="Puginier C."/>
            <person name="Libourel C."/>
            <person name="Otte J."/>
            <person name="Skaloud P."/>
            <person name="Haon M."/>
            <person name="Grisel S."/>
            <person name="Petersen M."/>
            <person name="Berrin J.G."/>
            <person name="Delaux P.M."/>
            <person name="Dal Grande F."/>
            <person name="Keller J."/>
        </authorList>
    </citation>
    <scope>NUCLEOTIDE SEQUENCE [LARGE SCALE GENOMIC DNA]</scope>
    <source>
        <strain evidence="7 8">SAG 245.80</strain>
    </source>
</reference>
<evidence type="ECO:0000256" key="5">
    <source>
        <dbReference type="SAM" id="MobiDB-lite"/>
    </source>
</evidence>
<protein>
    <recommendedName>
        <fullName evidence="6">Clathrin/coatomer adaptor adaptin-like N-terminal domain-containing protein</fullName>
    </recommendedName>
</protein>
<dbReference type="SUPFAM" id="SSF48371">
    <property type="entry name" value="ARM repeat"/>
    <property type="match status" value="1"/>
</dbReference>
<keyword evidence="8" id="KW-1185">Reference proteome</keyword>
<feature type="region of interest" description="Disordered" evidence="5">
    <location>
        <begin position="972"/>
        <end position="992"/>
    </location>
</feature>
<dbReference type="EMBL" id="JALJOU010000023">
    <property type="protein sequence ID" value="KAK9837093.1"/>
    <property type="molecule type" value="Genomic_DNA"/>
</dbReference>
<dbReference type="GO" id="GO:0006886">
    <property type="term" value="P:intracellular protein transport"/>
    <property type="evidence" value="ECO:0007669"/>
    <property type="project" value="InterPro"/>
</dbReference>
<feature type="compositionally biased region" description="Low complexity" evidence="5">
    <location>
        <begin position="894"/>
        <end position="911"/>
    </location>
</feature>
<dbReference type="InterPro" id="IPR036322">
    <property type="entry name" value="WD40_repeat_dom_sf"/>
</dbReference>
<keyword evidence="2" id="KW-0813">Transport</keyword>
<gene>
    <name evidence="7" type="ORF">WJX81_002406</name>
</gene>
<evidence type="ECO:0000256" key="3">
    <source>
        <dbReference type="ARBA" id="ARBA00022927"/>
    </source>
</evidence>
<dbReference type="SUPFAM" id="SSF50978">
    <property type="entry name" value="WD40 repeat-like"/>
    <property type="match status" value="1"/>
</dbReference>
<feature type="compositionally biased region" description="Low complexity" evidence="5">
    <location>
        <begin position="1052"/>
        <end position="1075"/>
    </location>
</feature>
<evidence type="ECO:0000256" key="2">
    <source>
        <dbReference type="ARBA" id="ARBA00022448"/>
    </source>
</evidence>
<accession>A0AAW1RUB5</accession>
<feature type="compositionally biased region" description="Gly residues" evidence="5">
    <location>
        <begin position="1076"/>
        <end position="1087"/>
    </location>
</feature>
<feature type="region of interest" description="Disordered" evidence="5">
    <location>
        <begin position="1040"/>
        <end position="1125"/>
    </location>
</feature>
<evidence type="ECO:0000259" key="6">
    <source>
        <dbReference type="Pfam" id="PF01602"/>
    </source>
</evidence>
<evidence type="ECO:0000256" key="4">
    <source>
        <dbReference type="ARBA" id="ARBA00023136"/>
    </source>
</evidence>
<dbReference type="PANTHER" id="PTHR22780">
    <property type="entry name" value="ADAPTIN, ALPHA/GAMMA/EPSILON"/>
    <property type="match status" value="1"/>
</dbReference>
<comment type="caution">
    <text evidence="7">The sequence shown here is derived from an EMBL/GenBank/DDBJ whole genome shotgun (WGS) entry which is preliminary data.</text>
</comment>
<feature type="compositionally biased region" description="Basic and acidic residues" evidence="5">
    <location>
        <begin position="1112"/>
        <end position="1125"/>
    </location>
</feature>
<dbReference type="PROSITE" id="PS00018">
    <property type="entry name" value="EF_HAND_1"/>
    <property type="match status" value="1"/>
</dbReference>
<dbReference type="Gene3D" id="1.25.10.10">
    <property type="entry name" value="Leucine-rich Repeat Variant"/>
    <property type="match status" value="1"/>
</dbReference>
<dbReference type="InterPro" id="IPR018247">
    <property type="entry name" value="EF_Hand_1_Ca_BS"/>
</dbReference>
<dbReference type="GO" id="GO:0030117">
    <property type="term" value="C:membrane coat"/>
    <property type="evidence" value="ECO:0007669"/>
    <property type="project" value="InterPro"/>
</dbReference>
<evidence type="ECO:0000313" key="8">
    <source>
        <dbReference type="Proteomes" id="UP001445335"/>
    </source>
</evidence>
<dbReference type="InterPro" id="IPR016024">
    <property type="entry name" value="ARM-type_fold"/>
</dbReference>
<dbReference type="Gene3D" id="2.130.10.10">
    <property type="entry name" value="YVTN repeat-like/Quinoprotein amine dehydrogenase"/>
    <property type="match status" value="1"/>
</dbReference>
<feature type="compositionally biased region" description="Low complexity" evidence="5">
    <location>
        <begin position="1094"/>
        <end position="1107"/>
    </location>
</feature>
<sequence length="1125" mass="118257">MATCNESTVTIWEGGSGDPLWTRLASFVVPLSKLTHVAWAPPEYGSMVAVAAMDGSLSVLEAWAGQRWKRTASLQGGRCSVTAMEFAPKDHGLLLAVASKDGYVRLYRADVEESALSWEEDNDFRACVGGACTSLAWRQDPADLQPLLLIGSQRGAEVWMYRAGLGRWVPAARLGPPEPVACVHWACTMGRPVELVAVGAGSHVTVFSLQGAADIPKVEQVAVLELGAAMQQVASNLAKKAALWSREFDGLIRAIGECKSKAEEDAIIGREVEILKPRLKDAKLDKHLLKEFLVRLIYVEMLGHDASWGHVKALQACSDTSLVTKKVAYLASSLFLDYKSDLIILVVNTITQDLKSDNYLVVCAALTAVGKLIGPDLINAVLPAVVGLVSHPKELVRKKAVMALHRFQQLDPDRDGALAGSELDKHFRQALCDKDPSVMNAALCALHEAVARTPQPYRNLIPSFVSILKQVAEHRLPKAYDYHRTPAPFIQIKLLKTLALLGAGDKAASENMYAVVSDAMRRANTGHTIGNAIVYECVRTIAAIFPNPALLQSAAEMVSGFVKASSHNLKYCGIDALARVVRINAKYAGEHQVAVIDCLEDPDETLRRKTLDLLFKMTRPSNVEVIVEKMLDYLRTTGDEVQKGDVAKRIGELAERFAPDTQWFIDTMNQVFELGGDVVAPALAHGLMRLVAEGAGEGDEAADTELRAQAATAYIRLLAKPKLPDILLKVACWVLGEYGALAPGGAVAARDRLVATGEAAALSDDIRGYLLSALAKLSAQLGLPLGAAGEELVALAAASHSADLQQRALELRTLLAAPAAVRAAALPADASCEDLEVDPTLPFLDAHVASALANGAAPYIAEEQRFAMGAVRPSHHDEATDHSHALRFTAYEKAAPPSDAAPVAAPANSGTGRDRSRRTGQLEDGDAARDRAAAEAEPQLALRAPPVGARRWGPAQSAPAAPAVAPAAAAPAPLPAGRELQGSAPAGADALPSGKAQLAASLFGDSAPARRGPRVRAAPKADGSLGIAVAPAATSHMEDLLGGLSAPPPQAAAPASSDPFSMLEGLSHPAPAAEGGSSGAGGAGGLGPATHSLARAGAMAARGAAPANPRPAKKDAKDPFADLLG</sequence>
<dbReference type="InterPro" id="IPR002553">
    <property type="entry name" value="Clathrin/coatomer_adapt-like_N"/>
</dbReference>
<proteinExistence type="predicted"/>
<evidence type="ECO:0000313" key="7">
    <source>
        <dbReference type="EMBL" id="KAK9837093.1"/>
    </source>
</evidence>
<dbReference type="GO" id="GO:0016192">
    <property type="term" value="P:vesicle-mediated transport"/>
    <property type="evidence" value="ECO:0007669"/>
    <property type="project" value="InterPro"/>
</dbReference>
<organism evidence="7 8">
    <name type="scientific">Elliptochloris bilobata</name>
    <dbReference type="NCBI Taxonomy" id="381761"/>
    <lineage>
        <taxon>Eukaryota</taxon>
        <taxon>Viridiplantae</taxon>
        <taxon>Chlorophyta</taxon>
        <taxon>core chlorophytes</taxon>
        <taxon>Trebouxiophyceae</taxon>
        <taxon>Trebouxiophyceae incertae sedis</taxon>
        <taxon>Elliptochloris clade</taxon>
        <taxon>Elliptochloris</taxon>
    </lineage>
</organism>